<name>A0A381RWU4_9ZZZZ</name>
<gene>
    <name evidence="3" type="ORF">METZ01_LOCUS49164</name>
</gene>
<evidence type="ECO:0000259" key="2">
    <source>
        <dbReference type="Pfam" id="PF12706"/>
    </source>
</evidence>
<proteinExistence type="predicted"/>
<dbReference type="Pfam" id="PF12706">
    <property type="entry name" value="Lactamase_B_2"/>
    <property type="match status" value="1"/>
</dbReference>
<evidence type="ECO:0000313" key="3">
    <source>
        <dbReference type="EMBL" id="SUZ96310.1"/>
    </source>
</evidence>
<organism evidence="3">
    <name type="scientific">marine metagenome</name>
    <dbReference type="NCBI Taxonomy" id="408172"/>
    <lineage>
        <taxon>unclassified sequences</taxon>
        <taxon>metagenomes</taxon>
        <taxon>ecological metagenomes</taxon>
    </lineage>
</organism>
<feature type="non-terminal residue" evidence="3">
    <location>
        <position position="232"/>
    </location>
</feature>
<sequence>MMRRLGEVLSSAVGFLFVLACGSAPTGEVHESFPEATQVVAGAAQPETQSTQPRDPSQTWIVLLGTGTPGAEPDRFGPATAVVAGDTAYLIDAGPGVVRRAAAGAIVSGLSALNPSNLRLAFFTHLHSDHTLGYPDLMLSPWVLGRSTPLQVYGPPGLRAMTASLLDAYAEDIRVRVEGPERLRRNLLIVDSYEIEPGVIYEDEVMQVEAFAVPHGTWDNAFGFKLTTDDRT</sequence>
<dbReference type="InterPro" id="IPR044094">
    <property type="entry name" value="AtsA-like_MBL-fold"/>
</dbReference>
<dbReference type="GO" id="GO:0042781">
    <property type="term" value="F:3'-tRNA processing endoribonuclease activity"/>
    <property type="evidence" value="ECO:0007669"/>
    <property type="project" value="TreeGrafter"/>
</dbReference>
<dbReference type="Gene3D" id="3.60.15.10">
    <property type="entry name" value="Ribonuclease Z/Hydroxyacylglutathione hydrolase-like"/>
    <property type="match status" value="1"/>
</dbReference>
<accession>A0A381RWU4</accession>
<dbReference type="InterPro" id="IPR036866">
    <property type="entry name" value="RibonucZ/Hydroxyglut_hydro"/>
</dbReference>
<dbReference type="PANTHER" id="PTHR46018:SF2">
    <property type="entry name" value="ZINC PHOSPHODIESTERASE ELAC PROTEIN 1"/>
    <property type="match status" value="1"/>
</dbReference>
<dbReference type="SUPFAM" id="SSF56281">
    <property type="entry name" value="Metallo-hydrolase/oxidoreductase"/>
    <property type="match status" value="1"/>
</dbReference>
<dbReference type="AlphaFoldDB" id="A0A381RWU4"/>
<dbReference type="PANTHER" id="PTHR46018">
    <property type="entry name" value="ZINC PHOSPHODIESTERASE ELAC PROTEIN 1"/>
    <property type="match status" value="1"/>
</dbReference>
<keyword evidence="1" id="KW-0378">Hydrolase</keyword>
<reference evidence="3" key="1">
    <citation type="submission" date="2018-05" db="EMBL/GenBank/DDBJ databases">
        <authorList>
            <person name="Lanie J.A."/>
            <person name="Ng W.-L."/>
            <person name="Kazmierczak K.M."/>
            <person name="Andrzejewski T.M."/>
            <person name="Davidsen T.M."/>
            <person name="Wayne K.J."/>
            <person name="Tettelin H."/>
            <person name="Glass J.I."/>
            <person name="Rusch D."/>
            <person name="Podicherti R."/>
            <person name="Tsui H.-C.T."/>
            <person name="Winkler M.E."/>
        </authorList>
    </citation>
    <scope>NUCLEOTIDE SEQUENCE</scope>
</reference>
<protein>
    <recommendedName>
        <fullName evidence="2">Metallo-beta-lactamase domain-containing protein</fullName>
    </recommendedName>
</protein>
<dbReference type="InterPro" id="IPR001279">
    <property type="entry name" value="Metallo-B-lactamas"/>
</dbReference>
<feature type="domain" description="Metallo-beta-lactamase" evidence="2">
    <location>
        <begin position="89"/>
        <end position="228"/>
    </location>
</feature>
<evidence type="ECO:0000256" key="1">
    <source>
        <dbReference type="ARBA" id="ARBA00022801"/>
    </source>
</evidence>
<dbReference type="CDD" id="cd07719">
    <property type="entry name" value="arylsulfatase_AtsA-like_MBL-fold"/>
    <property type="match status" value="1"/>
</dbReference>
<dbReference type="PROSITE" id="PS51257">
    <property type="entry name" value="PROKAR_LIPOPROTEIN"/>
    <property type="match status" value="1"/>
</dbReference>
<dbReference type="EMBL" id="UINC01002403">
    <property type="protein sequence ID" value="SUZ96310.1"/>
    <property type="molecule type" value="Genomic_DNA"/>
</dbReference>